<dbReference type="EMBL" id="KI694044">
    <property type="protein sequence ID" value="ETM41535.1"/>
    <property type="molecule type" value="Genomic_DNA"/>
</dbReference>
<sequence>MKNTDDVEDIEEIAAESQCSDDLPDTTPFTFGYPLDEDGTPDLGDGSDDEPL</sequence>
<dbReference type="VEuPathDB" id="FungiDB:PPTG_18827"/>
<dbReference type="AlphaFoldDB" id="W2MZ18"/>
<feature type="region of interest" description="Disordered" evidence="1">
    <location>
        <begin position="15"/>
        <end position="52"/>
    </location>
</feature>
<feature type="non-terminal residue" evidence="2">
    <location>
        <position position="52"/>
    </location>
</feature>
<protein>
    <submittedName>
        <fullName evidence="2">Uncharacterized protein</fullName>
    </submittedName>
</protein>
<dbReference type="Proteomes" id="UP000054532">
    <property type="component" value="Unassembled WGS sequence"/>
</dbReference>
<accession>W2MZ18</accession>
<proteinExistence type="predicted"/>
<organism evidence="2">
    <name type="scientific">Phytophthora nicotianae</name>
    <name type="common">Potato buckeye rot agent</name>
    <name type="synonym">Phytophthora parasitica</name>
    <dbReference type="NCBI Taxonomy" id="4792"/>
    <lineage>
        <taxon>Eukaryota</taxon>
        <taxon>Sar</taxon>
        <taxon>Stramenopiles</taxon>
        <taxon>Oomycota</taxon>
        <taxon>Peronosporomycetes</taxon>
        <taxon>Peronosporales</taxon>
        <taxon>Peronosporaceae</taxon>
        <taxon>Phytophthora</taxon>
    </lineage>
</organism>
<feature type="compositionally biased region" description="Acidic residues" evidence="1">
    <location>
        <begin position="35"/>
        <end position="52"/>
    </location>
</feature>
<evidence type="ECO:0000313" key="2">
    <source>
        <dbReference type="EMBL" id="ETM41535.1"/>
    </source>
</evidence>
<name>W2MZ18_PHYNI</name>
<gene>
    <name evidence="2" type="ORF">L914_12705</name>
</gene>
<reference evidence="2" key="1">
    <citation type="submission" date="2013-11" db="EMBL/GenBank/DDBJ databases">
        <title>The Genome Sequence of Phytophthora parasitica IAC_01/95.</title>
        <authorList>
            <consortium name="The Broad Institute Genomics Platform"/>
            <person name="Russ C."/>
            <person name="Tyler B."/>
            <person name="Panabieres F."/>
            <person name="Shan W."/>
            <person name="Tripathy S."/>
            <person name="Grunwald N."/>
            <person name="Machado M."/>
            <person name="Johnson C.S."/>
            <person name="Arredondo F."/>
            <person name="Hong C."/>
            <person name="Coffey M."/>
            <person name="Young S.K."/>
            <person name="Zeng Q."/>
            <person name="Gargeya S."/>
            <person name="Fitzgerald M."/>
            <person name="Abouelleil A."/>
            <person name="Alvarado L."/>
            <person name="Chapman S.B."/>
            <person name="Gainer-Dewar J."/>
            <person name="Goldberg J."/>
            <person name="Griggs A."/>
            <person name="Gujja S."/>
            <person name="Hansen M."/>
            <person name="Howarth C."/>
            <person name="Imamovic A."/>
            <person name="Ireland A."/>
            <person name="Larimer J."/>
            <person name="McCowan C."/>
            <person name="Murphy C."/>
            <person name="Pearson M."/>
            <person name="Poon T.W."/>
            <person name="Priest M."/>
            <person name="Roberts A."/>
            <person name="Saif S."/>
            <person name="Shea T."/>
            <person name="Sykes S."/>
            <person name="Wortman J."/>
            <person name="Nusbaum C."/>
            <person name="Birren B."/>
        </authorList>
    </citation>
    <scope>NUCLEOTIDE SEQUENCE [LARGE SCALE GENOMIC DNA]</scope>
    <source>
        <strain evidence="2">IAC_01/95</strain>
    </source>
</reference>
<evidence type="ECO:0000256" key="1">
    <source>
        <dbReference type="SAM" id="MobiDB-lite"/>
    </source>
</evidence>